<feature type="transmembrane region" description="Helical" evidence="11">
    <location>
        <begin position="12"/>
        <end position="31"/>
    </location>
</feature>
<keyword evidence="4 11" id="KW-0812">Transmembrane</keyword>
<evidence type="ECO:0000256" key="9">
    <source>
        <dbReference type="ARBA" id="ARBA00023224"/>
    </source>
</evidence>
<evidence type="ECO:0000256" key="7">
    <source>
        <dbReference type="ARBA" id="ARBA00023136"/>
    </source>
</evidence>
<evidence type="ECO:0000256" key="1">
    <source>
        <dbReference type="ARBA" id="ARBA00004141"/>
    </source>
</evidence>
<evidence type="ECO:0000256" key="4">
    <source>
        <dbReference type="ARBA" id="ARBA00022692"/>
    </source>
</evidence>
<feature type="transmembrane region" description="Helical" evidence="11">
    <location>
        <begin position="38"/>
        <end position="58"/>
    </location>
</feature>
<evidence type="ECO:0000256" key="10">
    <source>
        <dbReference type="SAM" id="MobiDB-lite"/>
    </source>
</evidence>
<dbReference type="PANTHER" id="PTHR28097:SF1">
    <property type="entry name" value="PHEROMONE A FACTOR RECEPTOR"/>
    <property type="match status" value="1"/>
</dbReference>
<feature type="transmembrane region" description="Helical" evidence="11">
    <location>
        <begin position="167"/>
        <end position="187"/>
    </location>
</feature>
<evidence type="ECO:0000313" key="13">
    <source>
        <dbReference type="Proteomes" id="UP000250043"/>
    </source>
</evidence>
<dbReference type="PRINTS" id="PR00899">
    <property type="entry name" value="GPCRSTE3"/>
</dbReference>
<dbReference type="CDD" id="cd14966">
    <property type="entry name" value="7tmD_STE3"/>
    <property type="match status" value="1"/>
</dbReference>
<feature type="compositionally biased region" description="Low complexity" evidence="10">
    <location>
        <begin position="437"/>
        <end position="446"/>
    </location>
</feature>
<dbReference type="GO" id="GO:0004934">
    <property type="term" value="F:mating-type alpha-factor pheromone receptor activity"/>
    <property type="evidence" value="ECO:0007669"/>
    <property type="project" value="InterPro"/>
</dbReference>
<gene>
    <name evidence="12" type="ORF">OBBRIDRAFT_174503</name>
</gene>
<proteinExistence type="inferred from homology"/>
<comment type="similarity">
    <text evidence="2">Belongs to the G-protein coupled receptor 4 family.</text>
</comment>
<dbReference type="PANTHER" id="PTHR28097">
    <property type="entry name" value="PHEROMONE A FACTOR RECEPTOR"/>
    <property type="match status" value="1"/>
</dbReference>
<dbReference type="AlphaFoldDB" id="A0A8E2APU9"/>
<evidence type="ECO:0000256" key="5">
    <source>
        <dbReference type="ARBA" id="ARBA00022989"/>
    </source>
</evidence>
<dbReference type="OrthoDB" id="2874149at2759"/>
<dbReference type="PRINTS" id="PR00901">
    <property type="entry name" value="PHEROMONEBAR"/>
</dbReference>
<accession>A0A8E2APU9</accession>
<evidence type="ECO:0000313" key="12">
    <source>
        <dbReference type="EMBL" id="OCH87184.1"/>
    </source>
</evidence>
<feature type="transmembrane region" description="Helical" evidence="11">
    <location>
        <begin position="274"/>
        <end position="293"/>
    </location>
</feature>
<evidence type="ECO:0000256" key="3">
    <source>
        <dbReference type="ARBA" id="ARBA00022507"/>
    </source>
</evidence>
<feature type="transmembrane region" description="Helical" evidence="11">
    <location>
        <begin position="116"/>
        <end position="137"/>
    </location>
</feature>
<keyword evidence="9" id="KW-0807">Transducer</keyword>
<evidence type="ECO:0000256" key="8">
    <source>
        <dbReference type="ARBA" id="ARBA00023170"/>
    </source>
</evidence>
<dbReference type="Proteomes" id="UP000250043">
    <property type="component" value="Unassembled WGS sequence"/>
</dbReference>
<reference evidence="12 13" key="1">
    <citation type="submission" date="2016-07" db="EMBL/GenBank/DDBJ databases">
        <title>Draft genome of the white-rot fungus Obba rivulosa 3A-2.</title>
        <authorList>
            <consortium name="DOE Joint Genome Institute"/>
            <person name="Miettinen O."/>
            <person name="Riley R."/>
            <person name="Acob R."/>
            <person name="Barry K."/>
            <person name="Cullen D."/>
            <person name="De Vries R."/>
            <person name="Hainaut M."/>
            <person name="Hatakka A."/>
            <person name="Henrissat B."/>
            <person name="Hilden K."/>
            <person name="Kuo R."/>
            <person name="Labutti K."/>
            <person name="Lipzen A."/>
            <person name="Makela M.R."/>
            <person name="Sandor L."/>
            <person name="Spatafora J.W."/>
            <person name="Grigoriev I.V."/>
            <person name="Hibbett D.S."/>
        </authorList>
    </citation>
    <scope>NUCLEOTIDE SEQUENCE [LARGE SCALE GENOMIC DNA]</scope>
    <source>
        <strain evidence="12 13">3A-2</strain>
    </source>
</reference>
<organism evidence="12 13">
    <name type="scientific">Obba rivulosa</name>
    <dbReference type="NCBI Taxonomy" id="1052685"/>
    <lineage>
        <taxon>Eukaryota</taxon>
        <taxon>Fungi</taxon>
        <taxon>Dikarya</taxon>
        <taxon>Basidiomycota</taxon>
        <taxon>Agaricomycotina</taxon>
        <taxon>Agaricomycetes</taxon>
        <taxon>Polyporales</taxon>
        <taxon>Gelatoporiaceae</taxon>
        <taxon>Obba</taxon>
    </lineage>
</organism>
<evidence type="ECO:0000256" key="6">
    <source>
        <dbReference type="ARBA" id="ARBA00023040"/>
    </source>
</evidence>
<feature type="transmembrane region" description="Helical" evidence="11">
    <location>
        <begin position="208"/>
        <end position="231"/>
    </location>
</feature>
<dbReference type="EMBL" id="KV722495">
    <property type="protein sequence ID" value="OCH87184.1"/>
    <property type="molecule type" value="Genomic_DNA"/>
</dbReference>
<keyword evidence="5 11" id="KW-1133">Transmembrane helix</keyword>
<dbReference type="GO" id="GO:0000750">
    <property type="term" value="P:pheromone-dependent signal transduction involved in conjugation with cellular fusion"/>
    <property type="evidence" value="ECO:0007669"/>
    <property type="project" value="TreeGrafter"/>
</dbReference>
<feature type="compositionally biased region" description="Low complexity" evidence="10">
    <location>
        <begin position="397"/>
        <end position="413"/>
    </location>
</feature>
<dbReference type="Pfam" id="PF02076">
    <property type="entry name" value="STE3"/>
    <property type="match status" value="1"/>
</dbReference>
<evidence type="ECO:0000256" key="2">
    <source>
        <dbReference type="ARBA" id="ARBA00011085"/>
    </source>
</evidence>
<feature type="region of interest" description="Disordered" evidence="10">
    <location>
        <begin position="386"/>
        <end position="456"/>
    </location>
</feature>
<evidence type="ECO:0000256" key="11">
    <source>
        <dbReference type="SAM" id="Phobius"/>
    </source>
</evidence>
<dbReference type="GO" id="GO:0005886">
    <property type="term" value="C:plasma membrane"/>
    <property type="evidence" value="ECO:0007669"/>
    <property type="project" value="TreeGrafter"/>
</dbReference>
<keyword evidence="13" id="KW-1185">Reference proteome</keyword>
<dbReference type="InterPro" id="IPR000481">
    <property type="entry name" value="GPCR_Pheromne_B_alpha_rcpt"/>
</dbReference>
<name>A0A8E2APU9_9APHY</name>
<sequence>MSVPWSVQQDIYICFAFLGFVLVSIPLYWHLEAWNVGCVLYIFWCGSQCLIQAINMIIWKNNAINWAPVWCDITSRWMLASGVGVCACSLIINRRLYKIASVNAVSTTRSEKRRMVITDLCIGLGIPILQVLLYWFIQGHRFDIYEGIGCFYAMPNTILSYFLSDTWPLVIGMVSFVYCCLTLRAFYKRRKQFAEFISTNSNLTFHRYFRLMGLAGIEIICTIPLSAYTIWVNASQPIYKWRGLADVHFDFSRVGQYPAVVWRSSPAAVSSFNFNNWVIVACALLFFAFFGVAEEARKHYRLLATSVAKRVGISTASWGQSRSAGTGWANASGSNSKPVFNVSGLAKVTLPSFVQRTRRVSIASFSDRLSTQLSLSMGDVSADEFKVPASPLDEKAPYSPSSSSGSSTYLPSPIDEKAETTVPHLPLRPLTPPPPAVVRTAPDVPASVRPSSIDMV</sequence>
<dbReference type="InterPro" id="IPR001499">
    <property type="entry name" value="GPCR_STE3"/>
</dbReference>
<keyword evidence="7 11" id="KW-0472">Membrane</keyword>
<keyword evidence="3" id="KW-0589">Pheromone response</keyword>
<protein>
    <submittedName>
        <fullName evidence="12">Putative fungal pheromoneG-protein-coupled receptor</fullName>
    </submittedName>
</protein>
<comment type="subcellular location">
    <subcellularLocation>
        <location evidence="1">Membrane</location>
        <topology evidence="1">Multi-pass membrane protein</topology>
    </subcellularLocation>
</comment>
<keyword evidence="8 12" id="KW-0675">Receptor</keyword>
<keyword evidence="6" id="KW-0297">G-protein coupled receptor</keyword>
<feature type="transmembrane region" description="Helical" evidence="11">
    <location>
        <begin position="78"/>
        <end position="96"/>
    </location>
</feature>